<feature type="region of interest" description="Disordered" evidence="1">
    <location>
        <begin position="251"/>
        <end position="312"/>
    </location>
</feature>
<gene>
    <name evidence="2" type="ORF">HID58_055569</name>
</gene>
<dbReference type="Proteomes" id="UP000824890">
    <property type="component" value="Unassembled WGS sequence"/>
</dbReference>
<feature type="compositionally biased region" description="Basic and acidic residues" evidence="1">
    <location>
        <begin position="1"/>
        <end position="11"/>
    </location>
</feature>
<feature type="region of interest" description="Disordered" evidence="1">
    <location>
        <begin position="1"/>
        <end position="68"/>
    </location>
</feature>
<protein>
    <submittedName>
        <fullName evidence="2">Uncharacterized protein</fullName>
    </submittedName>
</protein>
<proteinExistence type="predicted"/>
<feature type="compositionally biased region" description="Basic residues" evidence="1">
    <location>
        <begin position="12"/>
        <end position="61"/>
    </location>
</feature>
<sequence>KYKNKRMDTKKKNIHCKKKKKKMNKRKTNTRKNMKKKNKNKNKRYRKNNKKKRKREMKKKMKDLEGAEATPKQVVDRWTRNILKGKQQIFFEEMYRNDYAAHTTQKKTPSFEIFGISNLNGTESRLKKEIQEGFYEHKFFVLSGMNVMNQKFDSLCDRLSHVEAEVKSLREAVGEPVEEPIGKPFSSLMERLTESLAQRLLDSLMDRLVVRRALYVLEIARAAVKEGGNEPTEKELEDGETLSAFVKRACVSNGQEEPSKKPRLRSPIQKSAKKEKDKKEKQTKEKDYKEKPKNTKKDEQGNRKNDYAAHTTQKKTPSFEIFGISNLNGTESRLKKEIQEGFYEHKFFVLSGMNVMNQKFDSLCDRLSHVEAEVKSLREAVGEPVEEPIGKPFSSLMERLTESLAQRLLDSLMDRLVVRRALYVLEIARAAVKEGGNEPTEKELEDGETLSAFVKRACVSNGQEEPSKKPRLSSPIQKSAKKEKDKKEKQTKEKDYKEKPKNTKKDEQGNHK</sequence>
<organism evidence="2 3">
    <name type="scientific">Brassica napus</name>
    <name type="common">Rape</name>
    <dbReference type="NCBI Taxonomy" id="3708"/>
    <lineage>
        <taxon>Eukaryota</taxon>
        <taxon>Viridiplantae</taxon>
        <taxon>Streptophyta</taxon>
        <taxon>Embryophyta</taxon>
        <taxon>Tracheophyta</taxon>
        <taxon>Spermatophyta</taxon>
        <taxon>Magnoliopsida</taxon>
        <taxon>eudicotyledons</taxon>
        <taxon>Gunneridae</taxon>
        <taxon>Pentapetalae</taxon>
        <taxon>rosids</taxon>
        <taxon>malvids</taxon>
        <taxon>Brassicales</taxon>
        <taxon>Brassicaceae</taxon>
        <taxon>Brassiceae</taxon>
        <taxon>Brassica</taxon>
    </lineage>
</organism>
<reference evidence="2 3" key="1">
    <citation type="submission" date="2021-05" db="EMBL/GenBank/DDBJ databases">
        <title>Genome Assembly of Synthetic Allotetraploid Brassica napus Reveals Homoeologous Exchanges between Subgenomes.</title>
        <authorList>
            <person name="Davis J.T."/>
        </authorList>
    </citation>
    <scope>NUCLEOTIDE SEQUENCE [LARGE SCALE GENOMIC DNA]</scope>
    <source>
        <strain evidence="3">cv. Da-Ae</strain>
        <tissue evidence="2">Seedling</tissue>
    </source>
</reference>
<dbReference type="EMBL" id="JAGKQM010000013">
    <property type="protein sequence ID" value="KAH0893140.1"/>
    <property type="molecule type" value="Genomic_DNA"/>
</dbReference>
<accession>A0ABQ8AM86</accession>
<name>A0ABQ8AM86_BRANA</name>
<keyword evidence="3" id="KW-1185">Reference proteome</keyword>
<feature type="non-terminal residue" evidence="2">
    <location>
        <position position="1"/>
    </location>
</feature>
<feature type="region of interest" description="Disordered" evidence="1">
    <location>
        <begin position="455"/>
        <end position="512"/>
    </location>
</feature>
<feature type="compositionally biased region" description="Basic and acidic residues" evidence="1">
    <location>
        <begin position="272"/>
        <end position="307"/>
    </location>
</feature>
<feature type="compositionally biased region" description="Basic and acidic residues" evidence="1">
    <location>
        <begin position="480"/>
        <end position="512"/>
    </location>
</feature>
<evidence type="ECO:0000313" key="3">
    <source>
        <dbReference type="Proteomes" id="UP000824890"/>
    </source>
</evidence>
<comment type="caution">
    <text evidence="2">The sequence shown here is derived from an EMBL/GenBank/DDBJ whole genome shotgun (WGS) entry which is preliminary data.</text>
</comment>
<evidence type="ECO:0000313" key="2">
    <source>
        <dbReference type="EMBL" id="KAH0893140.1"/>
    </source>
</evidence>
<evidence type="ECO:0000256" key="1">
    <source>
        <dbReference type="SAM" id="MobiDB-lite"/>
    </source>
</evidence>